<evidence type="ECO:0008006" key="4">
    <source>
        <dbReference type="Google" id="ProtNLM"/>
    </source>
</evidence>
<keyword evidence="1" id="KW-0472">Membrane</keyword>
<evidence type="ECO:0000313" key="2">
    <source>
        <dbReference type="EMBL" id="MBX3891429.1"/>
    </source>
</evidence>
<keyword evidence="1" id="KW-1133">Transmembrane helix</keyword>
<accession>A0AAW4Q931</accession>
<keyword evidence="1" id="KW-0812">Transmembrane</keyword>
<sequence length="156" mass="17141">MTSRFSSLSDSEIDAIASKRSARWVCLMLAFMALFIVSACFSVLGHDEMILAAARTIGLPSSLALLILVGIQLSHPDELNRLEEDPGMLERALDILKRSPSARLLRDEILASGRALRIFDFFDLTDAHEKALHLQMVQEVHGLASGAESFESQTGQ</sequence>
<protein>
    <recommendedName>
        <fullName evidence="4">Transmembrane protein</fullName>
    </recommendedName>
</protein>
<evidence type="ECO:0000313" key="3">
    <source>
        <dbReference type="Proteomes" id="UP001199322"/>
    </source>
</evidence>
<proteinExistence type="predicted"/>
<dbReference type="RefSeq" id="WP_182553415.1">
    <property type="nucleotide sequence ID" value="NZ_QGAQ01000015.1"/>
</dbReference>
<comment type="caution">
    <text evidence="2">The sequence shown here is derived from an EMBL/GenBank/DDBJ whole genome shotgun (WGS) entry which is preliminary data.</text>
</comment>
<organism evidence="2 3">
    <name type="scientific">Ralstonia pickettii</name>
    <name type="common">Burkholderia pickettii</name>
    <dbReference type="NCBI Taxonomy" id="329"/>
    <lineage>
        <taxon>Bacteria</taxon>
        <taxon>Pseudomonadati</taxon>
        <taxon>Pseudomonadota</taxon>
        <taxon>Betaproteobacteria</taxon>
        <taxon>Burkholderiales</taxon>
        <taxon>Burkholderiaceae</taxon>
        <taxon>Ralstonia</taxon>
    </lineage>
</organism>
<dbReference type="Proteomes" id="UP001199322">
    <property type="component" value="Unassembled WGS sequence"/>
</dbReference>
<feature type="transmembrane region" description="Helical" evidence="1">
    <location>
        <begin position="21"/>
        <end position="44"/>
    </location>
</feature>
<feature type="transmembrane region" description="Helical" evidence="1">
    <location>
        <begin position="50"/>
        <end position="71"/>
    </location>
</feature>
<reference evidence="2" key="1">
    <citation type="submission" date="2018-06" db="EMBL/GenBank/DDBJ databases">
        <authorList>
            <person name="O'Rourke A."/>
        </authorList>
    </citation>
    <scope>NUCLEOTIDE SEQUENCE</scope>
    <source>
        <strain evidence="2">132550021-3</strain>
    </source>
</reference>
<name>A0AAW4Q931_RALPI</name>
<evidence type="ECO:0000256" key="1">
    <source>
        <dbReference type="SAM" id="Phobius"/>
    </source>
</evidence>
<gene>
    <name evidence="2" type="ORF">DEE74_16315</name>
</gene>
<dbReference type="AlphaFoldDB" id="A0AAW4Q931"/>
<dbReference type="EMBL" id="QGBI01000015">
    <property type="protein sequence ID" value="MBX3891429.1"/>
    <property type="molecule type" value="Genomic_DNA"/>
</dbReference>